<accession>A0AAJ1QZI7</accession>
<evidence type="ECO:0000256" key="1">
    <source>
        <dbReference type="SAM" id="SignalP"/>
    </source>
</evidence>
<dbReference type="AlphaFoldDB" id="A0AAJ1QZI7"/>
<dbReference type="InterPro" id="IPR011990">
    <property type="entry name" value="TPR-like_helical_dom_sf"/>
</dbReference>
<dbReference type="Gene3D" id="1.25.40.900">
    <property type="match status" value="1"/>
</dbReference>
<sequence length="518" mass="58456">MKNNKKILFVIFLFSLFVVSCEDFLDETPDNRTEVDTAEKVRKILVSAYPSTTYGMVAELSSDNVDDIGADNPYSDRFTEQVVFWEDVTETDNDSPTYVWEGCYSAIANANQALEGIEALNDDSLSAEKGEALIARAYAHFVLVNMFSKHYNTQSSNTDLGVPYLETAETTLNPQYDRGSVSEVYEKINKDIETALPLIRDDIYDVPKYHFNVKAAYAFAARFNLYYENWEKAKEYATKVLTANPSSLLRDWEAQSLVVRSQLPASTAFYEDTSNLLTQAYSSASGVHFGAYYTGSRFNHTSQLSDRESLGVALPWASNAGLYPYYRAFVYNAANLNKTLFMKMPYLFEYTDAVAGIGFSKTIKSPFTYDETLMVRAEANVMLKDYNAALEDLNTFGGNYYNYGGGITTIDQINTFYTGVAYSTEDDATQKKVLSPKFTVEAGTQENMLHYTLQLRRILTMHDGLRWFDNKRYGMVVPRYQYTDSEPIVVDVLTADDPRKAIQLPLDVISAGLTPNPR</sequence>
<dbReference type="Pfam" id="PF14322">
    <property type="entry name" value="SusD-like_3"/>
    <property type="match status" value="1"/>
</dbReference>
<organism evidence="4 6">
    <name type="scientific">Polaribacter sejongensis</name>
    <dbReference type="NCBI Taxonomy" id="985043"/>
    <lineage>
        <taxon>Bacteria</taxon>
        <taxon>Pseudomonadati</taxon>
        <taxon>Bacteroidota</taxon>
        <taxon>Flavobacteriia</taxon>
        <taxon>Flavobacteriales</taxon>
        <taxon>Flavobacteriaceae</taxon>
    </lineage>
</organism>
<gene>
    <name evidence="3" type="ORF">BTO15_03855</name>
    <name evidence="4" type="ORF">QWY81_16125</name>
</gene>
<evidence type="ECO:0000313" key="5">
    <source>
        <dbReference type="Proteomes" id="UP000232721"/>
    </source>
</evidence>
<proteinExistence type="predicted"/>
<dbReference type="EMBL" id="JAUFQH010000016">
    <property type="protein sequence ID" value="MDN3620995.1"/>
    <property type="molecule type" value="Genomic_DNA"/>
</dbReference>
<evidence type="ECO:0000313" key="6">
    <source>
        <dbReference type="Proteomes" id="UP001228636"/>
    </source>
</evidence>
<dbReference type="Proteomes" id="UP000232721">
    <property type="component" value="Chromosome"/>
</dbReference>
<dbReference type="SUPFAM" id="SSF48452">
    <property type="entry name" value="TPR-like"/>
    <property type="match status" value="1"/>
</dbReference>
<protein>
    <submittedName>
        <fullName evidence="4">RagB/SusD family nutrient uptake outer membrane protein</fullName>
    </submittedName>
</protein>
<evidence type="ECO:0000313" key="4">
    <source>
        <dbReference type="EMBL" id="MDN3620995.1"/>
    </source>
</evidence>
<dbReference type="InterPro" id="IPR033985">
    <property type="entry name" value="SusD-like_N"/>
</dbReference>
<reference evidence="3 5" key="2">
    <citation type="submission" date="2017-02" db="EMBL/GenBank/DDBJ databases">
        <title>Trade-off between light-utilization and light-protection in marine flavobacteria.</title>
        <authorList>
            <person name="Kumagai Y."/>
            <person name="Yoshizawa S."/>
            <person name="Kogure K."/>
            <person name="Iwasaki W."/>
        </authorList>
    </citation>
    <scope>NUCLEOTIDE SEQUENCE [LARGE SCALE GENOMIC DNA]</scope>
    <source>
        <strain evidence="3 5">KCTC 23670</strain>
    </source>
</reference>
<feature type="signal peptide" evidence="1">
    <location>
        <begin position="1"/>
        <end position="20"/>
    </location>
</feature>
<dbReference type="RefSeq" id="WP_208890471.1">
    <property type="nucleotide sequence ID" value="NZ_CP019336.1"/>
</dbReference>
<dbReference type="Gene3D" id="1.25.40.390">
    <property type="match status" value="1"/>
</dbReference>
<dbReference type="PROSITE" id="PS51257">
    <property type="entry name" value="PROKAR_LIPOPROTEIN"/>
    <property type="match status" value="1"/>
</dbReference>
<feature type="domain" description="SusD-like N-terminal" evidence="2">
    <location>
        <begin position="23"/>
        <end position="225"/>
    </location>
</feature>
<keyword evidence="5" id="KW-1185">Reference proteome</keyword>
<feature type="chain" id="PRO_5042502849" evidence="1">
    <location>
        <begin position="21"/>
        <end position="518"/>
    </location>
</feature>
<reference evidence="4 6" key="1">
    <citation type="journal article" date="2014" name="Int. J. Syst. Evol. Microbiol.">
        <title>Complete genome sequence of Corynebacterium casei LMG S-19264T (=DSM 44701T), isolated from a smear-ripened cheese.</title>
        <authorList>
            <consortium name="US DOE Joint Genome Institute (JGI-PGF)"/>
            <person name="Walter F."/>
            <person name="Albersmeier A."/>
            <person name="Kalinowski J."/>
            <person name="Ruckert C."/>
        </authorList>
    </citation>
    <scope>NUCLEOTIDE SEQUENCE [LARGE SCALE GENOMIC DNA]</scope>
    <source>
        <strain evidence="4 6">CECT 8670</strain>
    </source>
</reference>
<dbReference type="EMBL" id="CP019336">
    <property type="protein sequence ID" value="AUC21293.1"/>
    <property type="molecule type" value="Genomic_DNA"/>
</dbReference>
<dbReference type="Proteomes" id="UP001228636">
    <property type="component" value="Unassembled WGS sequence"/>
</dbReference>
<evidence type="ECO:0000313" key="3">
    <source>
        <dbReference type="EMBL" id="AUC21293.1"/>
    </source>
</evidence>
<evidence type="ECO:0000259" key="2">
    <source>
        <dbReference type="Pfam" id="PF14322"/>
    </source>
</evidence>
<name>A0AAJ1QZI7_9FLAO</name>
<keyword evidence="1" id="KW-0732">Signal</keyword>
<reference evidence="4" key="3">
    <citation type="submission" date="2023-06" db="EMBL/GenBank/DDBJ databases">
        <authorList>
            <person name="Lucena T."/>
            <person name="Sun Q."/>
        </authorList>
    </citation>
    <scope>NUCLEOTIDE SEQUENCE</scope>
    <source>
        <strain evidence="4">CECT 8670</strain>
    </source>
</reference>